<dbReference type="Gene3D" id="3.40.50.720">
    <property type="entry name" value="NAD(P)-binding Rossmann-like Domain"/>
    <property type="match status" value="1"/>
</dbReference>
<dbReference type="InterPro" id="IPR028082">
    <property type="entry name" value="Peripla_BP_I"/>
</dbReference>
<evidence type="ECO:0000259" key="1">
    <source>
        <dbReference type="Pfam" id="PF21135"/>
    </source>
</evidence>
<proteinExistence type="predicted"/>
<dbReference type="OrthoDB" id="9777844at2"/>
<protein>
    <submittedName>
        <fullName evidence="2">NAD(P)-dependent oxidoreductase</fullName>
    </submittedName>
</protein>
<reference evidence="2 3" key="1">
    <citation type="submission" date="2019-07" db="EMBL/GenBank/DDBJ databases">
        <authorList>
            <person name="Park Y.J."/>
            <person name="Jeong S.E."/>
            <person name="Jung H.S."/>
        </authorList>
    </citation>
    <scope>NUCLEOTIDE SEQUENCE [LARGE SCALE GENOMIC DNA]</scope>
    <source>
        <strain evidence="3">P16(2019)</strain>
    </source>
</reference>
<keyword evidence="3" id="KW-1185">Reference proteome</keyword>
<comment type="caution">
    <text evidence="2">The sequence shown here is derived from an EMBL/GenBank/DDBJ whole genome shotgun (WGS) entry which is preliminary data.</text>
</comment>
<dbReference type="CDD" id="cd11616">
    <property type="entry name" value="SAF_DH_OX_like"/>
    <property type="match status" value="1"/>
</dbReference>
<dbReference type="SUPFAM" id="SSF53822">
    <property type="entry name" value="Periplasmic binding protein-like I"/>
    <property type="match status" value="1"/>
</dbReference>
<dbReference type="PANTHER" id="PTHR37850:SF1">
    <property type="entry name" value="SAF DOMAIN PROTEIN"/>
    <property type="match status" value="1"/>
</dbReference>
<dbReference type="InterPro" id="IPR036291">
    <property type="entry name" value="NAD(P)-bd_dom_sf"/>
</dbReference>
<dbReference type="SUPFAM" id="SSF51735">
    <property type="entry name" value="NAD(P)-binding Rossmann-fold domains"/>
    <property type="match status" value="1"/>
</dbReference>
<evidence type="ECO:0000313" key="2">
    <source>
        <dbReference type="EMBL" id="TSB48476.1"/>
    </source>
</evidence>
<dbReference type="RefSeq" id="WP_143846820.1">
    <property type="nucleotide sequence ID" value="NZ_VLXZ01000001.1"/>
</dbReference>
<evidence type="ECO:0000313" key="3">
    <source>
        <dbReference type="Proteomes" id="UP000318521"/>
    </source>
</evidence>
<organism evidence="2 3">
    <name type="scientific">Alkalicoccobacillus porphyridii</name>
    <dbReference type="NCBI Taxonomy" id="2597270"/>
    <lineage>
        <taxon>Bacteria</taxon>
        <taxon>Bacillati</taxon>
        <taxon>Bacillota</taxon>
        <taxon>Bacilli</taxon>
        <taxon>Bacillales</taxon>
        <taxon>Bacillaceae</taxon>
        <taxon>Alkalicoccobacillus</taxon>
    </lineage>
</organism>
<dbReference type="Proteomes" id="UP000318521">
    <property type="component" value="Unassembled WGS sequence"/>
</dbReference>
<dbReference type="EMBL" id="VLXZ01000001">
    <property type="protein sequence ID" value="TSB48476.1"/>
    <property type="molecule type" value="Genomic_DNA"/>
</dbReference>
<dbReference type="PANTHER" id="PTHR37850">
    <property type="entry name" value="STRU PROTEIN"/>
    <property type="match status" value="1"/>
</dbReference>
<gene>
    <name evidence="2" type="ORF">FN960_02680</name>
</gene>
<name>A0A554A476_9BACI</name>
<dbReference type="Pfam" id="PF21135">
    <property type="entry name" value="DRL_cat"/>
    <property type="match status" value="1"/>
</dbReference>
<dbReference type="InterPro" id="IPR048423">
    <property type="entry name" value="DRL_cat"/>
</dbReference>
<sequence>MQPTRISVVGTGFIARGLIQALRIAPDLEVNRVLTRRDKQSVYGIPYEQLTQSLEELLENTDILIECSGDVQHGTEIIMRAFEYDIPVITMNAELQVTTGSYLATKGFLTEAEGDQPGSLAALKENAVGMGFKPVVYGNIKGFLNLNPTEEEMRYWSERNGLSLEMVTSFTDGTKVQVEQALVANGLGADILYQGLNGQEAAKLEDGAYNLAELSLKYGHAISDYLLCPSGPPGVFITATHHEEQAAALEYFKLGKGPFYTLIQPFHLCHLEILKTIRRVERGDGILLNNSTQPRISVAAIAKNPLQAGELISKGIGSFQVRGEAVKIENEPNHIPIGLLQQARVIRPIEEGEILTFNDVEIDGSTALKAWLDVKERVDLGQVN</sequence>
<feature type="domain" description="Oxidoreductase DRL-like catalytic" evidence="1">
    <location>
        <begin position="114"/>
        <end position="273"/>
    </location>
</feature>
<accession>A0A554A476</accession>
<dbReference type="AlphaFoldDB" id="A0A554A476"/>